<evidence type="ECO:0000313" key="16">
    <source>
        <dbReference type="Proteomes" id="UP000034462"/>
    </source>
</evidence>
<feature type="short sequence motif" description="'KMSKS' region" evidence="9">
    <location>
        <begin position="580"/>
        <end position="584"/>
    </location>
</feature>
<comment type="caution">
    <text evidence="15">The sequence shown here is derived from an EMBL/GenBank/DDBJ whole genome shotgun (WGS) entry which is preliminary data.</text>
</comment>
<keyword evidence="5 9" id="KW-0067">ATP-binding</keyword>
<dbReference type="InterPro" id="IPR009080">
    <property type="entry name" value="tRNAsynth_Ia_anticodon-bd"/>
</dbReference>
<organism evidence="15 16">
    <name type="scientific">Candidatus Yanofskybacteria bacterium GW2011_GWC1_48_11</name>
    <dbReference type="NCBI Taxonomy" id="1619027"/>
    <lineage>
        <taxon>Bacteria</taxon>
        <taxon>Candidatus Yanofskyibacteriota</taxon>
    </lineage>
</organism>
<dbReference type="HAMAP" id="MF_00049_B">
    <property type="entry name" value="Leu_tRNA_synth_B"/>
    <property type="match status" value="1"/>
</dbReference>
<dbReference type="GO" id="GO:0005524">
    <property type="term" value="F:ATP binding"/>
    <property type="evidence" value="ECO:0007669"/>
    <property type="project" value="UniProtKB-UniRule"/>
</dbReference>
<keyword evidence="7 9" id="KW-0030">Aminoacyl-tRNA synthetase</keyword>
<dbReference type="EMBL" id="LCPH01000001">
    <property type="protein sequence ID" value="KKU93522.1"/>
    <property type="molecule type" value="Genomic_DNA"/>
</dbReference>
<comment type="caution">
    <text evidence="9">Lacks conserved residue(s) required for the propagation of feature annotation.</text>
</comment>
<dbReference type="CDD" id="cd07958">
    <property type="entry name" value="Anticodon_Ia_Leu_BEm"/>
    <property type="match status" value="1"/>
</dbReference>
<dbReference type="Pfam" id="PF13603">
    <property type="entry name" value="tRNA-synt_1_2"/>
    <property type="match status" value="1"/>
</dbReference>
<name>A0A837IQ60_9BACT</name>
<dbReference type="InterPro" id="IPR015413">
    <property type="entry name" value="Methionyl/Leucyl_tRNA_Synth"/>
</dbReference>
<gene>
    <name evidence="9" type="primary">leuS</name>
    <name evidence="15" type="ORF">UY25_C0001G0015</name>
</gene>
<evidence type="ECO:0000259" key="12">
    <source>
        <dbReference type="Pfam" id="PF08264"/>
    </source>
</evidence>
<evidence type="ECO:0000256" key="8">
    <source>
        <dbReference type="ARBA" id="ARBA00047469"/>
    </source>
</evidence>
<accession>A0A837IQ60</accession>
<evidence type="ECO:0000256" key="3">
    <source>
        <dbReference type="ARBA" id="ARBA00022598"/>
    </source>
</evidence>
<comment type="subcellular location">
    <subcellularLocation>
        <location evidence="9">Cytoplasm</location>
    </subcellularLocation>
</comment>
<dbReference type="NCBIfam" id="TIGR00396">
    <property type="entry name" value="leuS_bact"/>
    <property type="match status" value="1"/>
</dbReference>
<dbReference type="Pfam" id="PF09334">
    <property type="entry name" value="tRNA-synt_1g"/>
    <property type="match status" value="1"/>
</dbReference>
<evidence type="ECO:0000256" key="7">
    <source>
        <dbReference type="ARBA" id="ARBA00023146"/>
    </source>
</evidence>
<proteinExistence type="inferred from homology"/>
<keyword evidence="2 9" id="KW-0963">Cytoplasm</keyword>
<evidence type="ECO:0000256" key="2">
    <source>
        <dbReference type="ARBA" id="ARBA00022490"/>
    </source>
</evidence>
<evidence type="ECO:0000259" key="13">
    <source>
        <dbReference type="Pfam" id="PF09334"/>
    </source>
</evidence>
<dbReference type="Proteomes" id="UP000034462">
    <property type="component" value="Unassembled WGS sequence"/>
</dbReference>
<dbReference type="SUPFAM" id="SSF50677">
    <property type="entry name" value="ValRS/IleRS/LeuRS editing domain"/>
    <property type="match status" value="1"/>
</dbReference>
<evidence type="ECO:0000259" key="14">
    <source>
        <dbReference type="Pfam" id="PF13603"/>
    </source>
</evidence>
<keyword evidence="6 9" id="KW-0648">Protein biosynthesis</keyword>
<keyword evidence="3 9" id="KW-0436">Ligase</keyword>
<dbReference type="InterPro" id="IPR013155">
    <property type="entry name" value="M/V/L/I-tRNA-synth_anticd-bd"/>
</dbReference>
<dbReference type="CDD" id="cd00812">
    <property type="entry name" value="LeuRS_core"/>
    <property type="match status" value="1"/>
</dbReference>
<dbReference type="Pfam" id="PF00133">
    <property type="entry name" value="tRNA-synt_1"/>
    <property type="match status" value="1"/>
</dbReference>
<reference evidence="15 16" key="1">
    <citation type="journal article" date="2015" name="Nature">
        <title>rRNA introns, odd ribosomes, and small enigmatic genomes across a large radiation of phyla.</title>
        <authorList>
            <person name="Brown C.T."/>
            <person name="Hug L.A."/>
            <person name="Thomas B.C."/>
            <person name="Sharon I."/>
            <person name="Castelle C.J."/>
            <person name="Singh A."/>
            <person name="Wilkins M.J."/>
            <person name="Williams K.H."/>
            <person name="Banfield J.F."/>
        </authorList>
    </citation>
    <scope>NUCLEOTIDE SEQUENCE [LARGE SCALE GENOMIC DNA]</scope>
</reference>
<evidence type="ECO:0000313" key="15">
    <source>
        <dbReference type="EMBL" id="KKU93522.1"/>
    </source>
</evidence>
<dbReference type="InterPro" id="IPR025709">
    <property type="entry name" value="Leu_tRNA-synth_edit"/>
</dbReference>
<dbReference type="GO" id="GO:0004823">
    <property type="term" value="F:leucine-tRNA ligase activity"/>
    <property type="evidence" value="ECO:0007669"/>
    <property type="project" value="UniProtKB-UniRule"/>
</dbReference>
<dbReference type="InterPro" id="IPR002300">
    <property type="entry name" value="aa-tRNA-synth_Ia"/>
</dbReference>
<dbReference type="AlphaFoldDB" id="A0A837IQ60"/>
<comment type="catalytic activity">
    <reaction evidence="8 9">
        <text>tRNA(Leu) + L-leucine + ATP = L-leucyl-tRNA(Leu) + AMP + diphosphate</text>
        <dbReference type="Rhea" id="RHEA:11688"/>
        <dbReference type="Rhea" id="RHEA-COMP:9613"/>
        <dbReference type="Rhea" id="RHEA-COMP:9622"/>
        <dbReference type="ChEBI" id="CHEBI:30616"/>
        <dbReference type="ChEBI" id="CHEBI:33019"/>
        <dbReference type="ChEBI" id="CHEBI:57427"/>
        <dbReference type="ChEBI" id="CHEBI:78442"/>
        <dbReference type="ChEBI" id="CHEBI:78494"/>
        <dbReference type="ChEBI" id="CHEBI:456215"/>
        <dbReference type="EC" id="6.1.1.4"/>
    </reaction>
</comment>
<dbReference type="Gene3D" id="3.10.20.590">
    <property type="match status" value="1"/>
</dbReference>
<evidence type="ECO:0000256" key="1">
    <source>
        <dbReference type="ARBA" id="ARBA00005594"/>
    </source>
</evidence>
<dbReference type="SUPFAM" id="SSF52374">
    <property type="entry name" value="Nucleotidylyl transferase"/>
    <property type="match status" value="1"/>
</dbReference>
<dbReference type="Gene3D" id="3.40.50.620">
    <property type="entry name" value="HUPs"/>
    <property type="match status" value="2"/>
</dbReference>
<dbReference type="EC" id="6.1.1.4" evidence="9"/>
<dbReference type="PANTHER" id="PTHR43740">
    <property type="entry name" value="LEUCYL-TRNA SYNTHETASE"/>
    <property type="match status" value="1"/>
</dbReference>
<dbReference type="InterPro" id="IPR001412">
    <property type="entry name" value="aa-tRNA-synth_I_CS"/>
</dbReference>
<dbReference type="InterPro" id="IPR014729">
    <property type="entry name" value="Rossmann-like_a/b/a_fold"/>
</dbReference>
<feature type="domain" description="Methionyl/Leucyl tRNA synthetase" evidence="13">
    <location>
        <begin position="40"/>
        <end position="182"/>
    </location>
</feature>
<dbReference type="PRINTS" id="PR00985">
    <property type="entry name" value="TRNASYNTHLEU"/>
</dbReference>
<dbReference type="FunFam" id="3.40.50.620:FF:000056">
    <property type="entry name" value="Leucine--tRNA ligase"/>
    <property type="match status" value="1"/>
</dbReference>
<evidence type="ECO:0000256" key="9">
    <source>
        <dbReference type="HAMAP-Rule" id="MF_00049"/>
    </source>
</evidence>
<feature type="domain" description="Leucyl-tRNA synthetase editing" evidence="14">
    <location>
        <begin position="220"/>
        <end position="403"/>
    </location>
</feature>
<dbReference type="Gene3D" id="1.10.730.10">
    <property type="entry name" value="Isoleucyl-tRNA Synthetase, Domain 1"/>
    <property type="match status" value="1"/>
</dbReference>
<evidence type="ECO:0000256" key="5">
    <source>
        <dbReference type="ARBA" id="ARBA00022840"/>
    </source>
</evidence>
<dbReference type="InterPro" id="IPR002302">
    <property type="entry name" value="Leu-tRNA-ligase"/>
</dbReference>
<dbReference type="FunFam" id="3.40.50.620:FF:000003">
    <property type="entry name" value="Leucine--tRNA ligase"/>
    <property type="match status" value="1"/>
</dbReference>
<dbReference type="SUPFAM" id="SSF47323">
    <property type="entry name" value="Anticodon-binding domain of a subclass of class I aminoacyl-tRNA synthetases"/>
    <property type="match status" value="1"/>
</dbReference>
<feature type="domain" description="Methionyl/Valyl/Leucyl/Isoleucyl-tRNA synthetase anticodon-binding" evidence="12">
    <location>
        <begin position="652"/>
        <end position="760"/>
    </location>
</feature>
<dbReference type="GO" id="GO:0002161">
    <property type="term" value="F:aminoacyl-tRNA deacylase activity"/>
    <property type="evidence" value="ECO:0007669"/>
    <property type="project" value="InterPro"/>
</dbReference>
<dbReference type="GO" id="GO:0005829">
    <property type="term" value="C:cytosol"/>
    <property type="evidence" value="ECO:0007669"/>
    <property type="project" value="TreeGrafter"/>
</dbReference>
<feature type="binding site" evidence="9">
    <location>
        <position position="583"/>
    </location>
    <ligand>
        <name>ATP</name>
        <dbReference type="ChEBI" id="CHEBI:30616"/>
    </ligand>
</feature>
<evidence type="ECO:0000256" key="10">
    <source>
        <dbReference type="RuleBase" id="RU363035"/>
    </source>
</evidence>
<evidence type="ECO:0000256" key="4">
    <source>
        <dbReference type="ARBA" id="ARBA00022741"/>
    </source>
</evidence>
<evidence type="ECO:0000256" key="6">
    <source>
        <dbReference type="ARBA" id="ARBA00022917"/>
    </source>
</evidence>
<sequence length="800" mass="92053">MKEYNPKEIEAKRRRIWDQKKAWRVDLKKATKPYYNLMMFPYPSAEGLHIGNMYAFTGSDIYGRFQRLRGNDVFEPMGFDSFGIHSENFAIKQGTHPKEQTAKSIKHFTEQLKSMGALFDWEHSVTTSEPEYYKWTQWLFLQLYKAGLAYRAKAPVDWCPSCKTVLADEQVIQRKCERCGTEVIQRGMEQWFFRITKYADRLLKNLDTIDWSERTKTVQRNWIGKTEGATIIFALENSKQTIEVFTTRPDTLYGATFVVLAPEHPFVSSLPHSKEIHEYVEKTKQKTELERKAEGKEKTAVFSGLYAINPLNNEKLPIWIADYALMGYGTGALFGDAHDERDVEFAKKYNIPLKTTVVTGDKEKDKKILNLEECFTGYGTLVDSGPFTGLSSKEAIIKVIEWLVAKKRGSKRTTYHLRDWLISRQRYWGPPIPIIYCDKCGTVPVSEKNLPVKLPNVKDFRPTGTDKSPLATVASFVNTKCPNCKGKARRETDVSDTFLDSAWYFLRYPSANDKKQAFDKSLTKKWLPVNMYIGGQEHAVLHLLYARFITMVLRDLKFTEFQEPFAKFRAHGLLIRDGKKISKSRGNVINPDEYIEKYGADTVRTYLMFLGPLSEGGDWNGKGIIGIYRFLNRVWALAQKTKIAEQDSKLETLRHRTIKKVTEDMENLRYNTAIAALMEYSNALSQADSISKEQIKTLLILLAPFMPFVTEELWQQLGNKESVHDQKWPTYNPALVQEEMMRLVLQVNGKVRDVVGAPTGITEEEAKKLALSNIQIQKWLAGKDPKRIIFVPKRLINIVI</sequence>
<dbReference type="PANTHER" id="PTHR43740:SF2">
    <property type="entry name" value="LEUCINE--TRNA LIGASE, MITOCHONDRIAL"/>
    <property type="match status" value="1"/>
</dbReference>
<keyword evidence="4 9" id="KW-0547">Nucleotide-binding</keyword>
<dbReference type="GO" id="GO:0006429">
    <property type="term" value="P:leucyl-tRNA aminoacylation"/>
    <property type="evidence" value="ECO:0007669"/>
    <property type="project" value="UniProtKB-UniRule"/>
</dbReference>
<dbReference type="FunFam" id="1.10.730.10:FF:000002">
    <property type="entry name" value="Leucine--tRNA ligase"/>
    <property type="match status" value="1"/>
</dbReference>
<dbReference type="PROSITE" id="PS00178">
    <property type="entry name" value="AA_TRNA_LIGASE_I"/>
    <property type="match status" value="1"/>
</dbReference>
<protein>
    <recommendedName>
        <fullName evidence="9">Leucine--tRNA ligase</fullName>
        <ecNumber evidence="9">6.1.1.4</ecNumber>
    </recommendedName>
    <alternativeName>
        <fullName evidence="9">Leucyl-tRNA synthetase</fullName>
        <shortName evidence="9">LeuRS</shortName>
    </alternativeName>
</protein>
<dbReference type="InterPro" id="IPR009008">
    <property type="entry name" value="Val/Leu/Ile-tRNA-synth_edit"/>
</dbReference>
<feature type="domain" description="Aminoacyl-tRNA synthetase class Ia" evidence="11">
    <location>
        <begin position="415"/>
        <end position="608"/>
    </location>
</feature>
<dbReference type="Pfam" id="PF08264">
    <property type="entry name" value="Anticodon_1"/>
    <property type="match status" value="1"/>
</dbReference>
<comment type="similarity">
    <text evidence="1 9 10">Belongs to the class-I aminoacyl-tRNA synthetase family.</text>
</comment>
<evidence type="ECO:0000259" key="11">
    <source>
        <dbReference type="Pfam" id="PF00133"/>
    </source>
</evidence>